<reference evidence="3" key="1">
    <citation type="submission" date="2017-02" db="EMBL/GenBank/DDBJ databases">
        <authorList>
            <person name="Dridi B."/>
        </authorList>
    </citation>
    <scope>NUCLEOTIDE SEQUENCE [LARGE SCALE GENOMIC DNA]</scope>
    <source>
        <strain evidence="3">B Co 03.10</strain>
    </source>
</reference>
<dbReference type="Pfam" id="PF00106">
    <property type="entry name" value="adh_short"/>
    <property type="match status" value="1"/>
</dbReference>
<comment type="similarity">
    <text evidence="1">Belongs to the short-chain dehydrogenases/reductases (SDR) family.</text>
</comment>
<sequence>MTAPTEHAPAVDPTSSLVVVTGASRGIGRALAEGFAAAGHPVLVTARSADSARAAAVGIVDRSCVHVDGAEVTPRVRGIALDVTAPDSVAAFTDEVSRVAAEWDAPLRTLVNNAGTVEASEGPIWEVDAEDMASVIETNLIGVFRVVRALVPTLLESAAQSGEPVRIIDLNSGSGASGTTAHAAYSASKAGLFRLAQSLVDHGHDRGLRVFEMAPGVVASDMTRSMPMHDHRTGDDWTPPQAVVQLALALASGRLDAWTGRYVRAGVDTPESLESAADTLTPGDLGDGFRTLAVRMQ</sequence>
<evidence type="ECO:0000313" key="3">
    <source>
        <dbReference type="Proteomes" id="UP000196581"/>
    </source>
</evidence>
<evidence type="ECO:0000313" key="2">
    <source>
        <dbReference type="EMBL" id="SLM99741.1"/>
    </source>
</evidence>
<dbReference type="RefSeq" id="WP_087008324.1">
    <property type="nucleotide sequence ID" value="NZ_FWFF01000017.1"/>
</dbReference>
<dbReference type="Gene3D" id="3.40.50.720">
    <property type="entry name" value="NAD(P)-binding Rossmann-like Domain"/>
    <property type="match status" value="1"/>
</dbReference>
<dbReference type="EC" id="1.1.1.100" evidence="2"/>
<accession>A0A1X6XKC9</accession>
<dbReference type="AlphaFoldDB" id="A0A1X6XKC9"/>
<dbReference type="CDD" id="cd05233">
    <property type="entry name" value="SDR_c"/>
    <property type="match status" value="1"/>
</dbReference>
<protein>
    <submittedName>
        <fullName evidence="2">3-oxoacyl-[acyl-carrier protein] reductase</fullName>
        <ecNumber evidence="2">1.1.1.100</ecNumber>
    </submittedName>
</protein>
<dbReference type="EMBL" id="FWFF01000017">
    <property type="protein sequence ID" value="SLM99741.1"/>
    <property type="molecule type" value="Genomic_DNA"/>
</dbReference>
<organism evidence="2 3">
    <name type="scientific">Brevibacterium yomogidense</name>
    <dbReference type="NCBI Taxonomy" id="946573"/>
    <lineage>
        <taxon>Bacteria</taxon>
        <taxon>Bacillati</taxon>
        <taxon>Actinomycetota</taxon>
        <taxon>Actinomycetes</taxon>
        <taxon>Micrococcales</taxon>
        <taxon>Brevibacteriaceae</taxon>
        <taxon>Brevibacterium</taxon>
    </lineage>
</organism>
<dbReference type="Proteomes" id="UP000196581">
    <property type="component" value="Unassembled WGS sequence"/>
</dbReference>
<dbReference type="GO" id="GO:0030497">
    <property type="term" value="P:fatty acid elongation"/>
    <property type="evidence" value="ECO:0007669"/>
    <property type="project" value="TreeGrafter"/>
</dbReference>
<name>A0A1X6XKC9_9MICO</name>
<dbReference type="PRINTS" id="PR00081">
    <property type="entry name" value="GDHRDH"/>
</dbReference>
<keyword evidence="3" id="KW-1185">Reference proteome</keyword>
<dbReference type="InterPro" id="IPR036291">
    <property type="entry name" value="NAD(P)-bd_dom_sf"/>
</dbReference>
<dbReference type="GO" id="GO:0004316">
    <property type="term" value="F:3-oxoacyl-[acyl-carrier-protein] reductase (NADPH) activity"/>
    <property type="evidence" value="ECO:0007669"/>
    <property type="project" value="UniProtKB-EC"/>
</dbReference>
<keyword evidence="2" id="KW-0560">Oxidoreductase</keyword>
<dbReference type="PANTHER" id="PTHR42760:SF135">
    <property type="entry name" value="BLL7886 PROTEIN"/>
    <property type="match status" value="1"/>
</dbReference>
<dbReference type="InterPro" id="IPR002347">
    <property type="entry name" value="SDR_fam"/>
</dbReference>
<dbReference type="PANTHER" id="PTHR42760">
    <property type="entry name" value="SHORT-CHAIN DEHYDROGENASES/REDUCTASES FAMILY MEMBER"/>
    <property type="match status" value="1"/>
</dbReference>
<gene>
    <name evidence="2" type="ORF">FM105_11760</name>
</gene>
<dbReference type="SUPFAM" id="SSF51735">
    <property type="entry name" value="NAD(P)-binding Rossmann-fold domains"/>
    <property type="match status" value="1"/>
</dbReference>
<proteinExistence type="inferred from homology"/>
<evidence type="ECO:0000256" key="1">
    <source>
        <dbReference type="ARBA" id="ARBA00006484"/>
    </source>
</evidence>